<gene>
    <name evidence="2" type="ORF">ACFP3R_00875</name>
</gene>
<comment type="caution">
    <text evidence="2">The sequence shown here is derived from an EMBL/GenBank/DDBJ whole genome shotgun (WGS) entry which is preliminary data.</text>
</comment>
<evidence type="ECO:0000256" key="1">
    <source>
        <dbReference type="SAM" id="SignalP"/>
    </source>
</evidence>
<feature type="signal peptide" evidence="1">
    <location>
        <begin position="1"/>
        <end position="23"/>
    </location>
</feature>
<proteinExistence type="predicted"/>
<evidence type="ECO:0000313" key="3">
    <source>
        <dbReference type="Proteomes" id="UP001596220"/>
    </source>
</evidence>
<reference evidence="3" key="1">
    <citation type="journal article" date="2019" name="Int. J. Syst. Evol. Microbiol.">
        <title>The Global Catalogue of Microorganisms (GCM) 10K type strain sequencing project: providing services to taxonomists for standard genome sequencing and annotation.</title>
        <authorList>
            <consortium name="The Broad Institute Genomics Platform"/>
            <consortium name="The Broad Institute Genome Sequencing Center for Infectious Disease"/>
            <person name="Wu L."/>
            <person name="Ma J."/>
        </authorList>
    </citation>
    <scope>NUCLEOTIDE SEQUENCE [LARGE SCALE GENOMIC DNA]</scope>
    <source>
        <strain evidence="3">CGMCC 4.7246</strain>
    </source>
</reference>
<accession>A0ABW1NXC0</accession>
<evidence type="ECO:0008006" key="4">
    <source>
        <dbReference type="Google" id="ProtNLM"/>
    </source>
</evidence>
<name>A0ABW1NXC0_9PSEU</name>
<feature type="chain" id="PRO_5045535757" description="Sulfite exporter TauE/SafE family protein" evidence="1">
    <location>
        <begin position="24"/>
        <end position="50"/>
    </location>
</feature>
<dbReference type="Proteomes" id="UP001596220">
    <property type="component" value="Unassembled WGS sequence"/>
</dbReference>
<protein>
    <recommendedName>
        <fullName evidence="4">Sulfite exporter TauE/SafE family protein</fullName>
    </recommendedName>
</protein>
<keyword evidence="3" id="KW-1185">Reference proteome</keyword>
<evidence type="ECO:0000313" key="2">
    <source>
        <dbReference type="EMBL" id="MFC6087818.1"/>
    </source>
</evidence>
<keyword evidence="1" id="KW-0732">Signal</keyword>
<organism evidence="2 3">
    <name type="scientific">Saccharothrix lopnurensis</name>
    <dbReference type="NCBI Taxonomy" id="1670621"/>
    <lineage>
        <taxon>Bacteria</taxon>
        <taxon>Bacillati</taxon>
        <taxon>Actinomycetota</taxon>
        <taxon>Actinomycetes</taxon>
        <taxon>Pseudonocardiales</taxon>
        <taxon>Pseudonocardiaceae</taxon>
        <taxon>Saccharothrix</taxon>
    </lineage>
</organism>
<dbReference type="EMBL" id="JBHSQO010000001">
    <property type="protein sequence ID" value="MFC6087818.1"/>
    <property type="molecule type" value="Genomic_DNA"/>
</dbReference>
<dbReference type="RefSeq" id="WP_380631762.1">
    <property type="nucleotide sequence ID" value="NZ_JBHSQO010000001.1"/>
</dbReference>
<sequence length="50" mass="4628">MRRHPLLLAAVLAAVASVGAAGAAGGLAGAALAPWLLIGVTAGFATSGST</sequence>